<evidence type="ECO:0000313" key="2">
    <source>
        <dbReference type="EMBL" id="PPJ36468.1"/>
    </source>
</evidence>
<protein>
    <submittedName>
        <fullName evidence="2">Uncharacterized protein</fullName>
    </submittedName>
</protein>
<accession>A0A2S6AML7</accession>
<dbReference type="EMBL" id="PSZC01000014">
    <property type="protein sequence ID" value="PPJ36468.1"/>
    <property type="molecule type" value="Genomic_DNA"/>
</dbReference>
<reference evidence="2 3" key="1">
    <citation type="submission" date="2018-02" db="EMBL/GenBank/DDBJ databases">
        <title>8 Nocardia nova and 1 Nocardia cyriacigeorgica strain used for evolution to TMP-SMX.</title>
        <authorList>
            <person name="Mehta H."/>
            <person name="Weng J."/>
            <person name="Shamoo Y."/>
        </authorList>
    </citation>
    <scope>NUCLEOTIDE SEQUENCE [LARGE SCALE GENOMIC DNA]</scope>
    <source>
        <strain evidence="2 3">MDA3139</strain>
    </source>
</reference>
<comment type="caution">
    <text evidence="2">The sequence shown here is derived from an EMBL/GenBank/DDBJ whole genome shotgun (WGS) entry which is preliminary data.</text>
</comment>
<proteinExistence type="predicted"/>
<evidence type="ECO:0000256" key="1">
    <source>
        <dbReference type="SAM" id="MobiDB-lite"/>
    </source>
</evidence>
<dbReference type="AlphaFoldDB" id="A0A2S6AML7"/>
<evidence type="ECO:0000313" key="3">
    <source>
        <dbReference type="Proteomes" id="UP000239874"/>
    </source>
</evidence>
<sequence>MLARHPDTVHTPGGRSSMRLWLNPSHGRQLIALSDSYDLVWASRWSDDANTRIRPLLGLPRLPVLAWDHDSDDRLAEARALVDHAGRRPFVWVSSRIEPAGCHYINSAHTAPAYLYPIAPQRGLQTSDFVTLHAATANLTHEQRPARWPTQPLLAPFPPAADTPPVISTEAAGAIQPTTLRSAATIRRATSPDTADPEFDHGRATSGSTSIR</sequence>
<feature type="region of interest" description="Disordered" evidence="1">
    <location>
        <begin position="188"/>
        <end position="212"/>
    </location>
</feature>
<dbReference type="Proteomes" id="UP000239874">
    <property type="component" value="Unassembled WGS sequence"/>
</dbReference>
<name>A0A2S6AML7_9NOCA</name>
<gene>
    <name evidence="2" type="ORF">C5E45_20705</name>
</gene>
<organism evidence="2 3">
    <name type="scientific">Nocardia nova</name>
    <dbReference type="NCBI Taxonomy" id="37330"/>
    <lineage>
        <taxon>Bacteria</taxon>
        <taxon>Bacillati</taxon>
        <taxon>Actinomycetota</taxon>
        <taxon>Actinomycetes</taxon>
        <taxon>Mycobacteriales</taxon>
        <taxon>Nocardiaceae</taxon>
        <taxon>Nocardia</taxon>
    </lineage>
</organism>